<feature type="region of interest" description="Disordered" evidence="1">
    <location>
        <begin position="661"/>
        <end position="681"/>
    </location>
</feature>
<feature type="region of interest" description="Disordered" evidence="1">
    <location>
        <begin position="33"/>
        <end position="63"/>
    </location>
</feature>
<gene>
    <name evidence="3" type="ORF">H9Q72_000307</name>
</gene>
<name>A0A9P7I4W4_9HYPO</name>
<keyword evidence="4" id="KW-1185">Reference proteome</keyword>
<organism evidence="3 4">
    <name type="scientific">Fusarium xylarioides</name>
    <dbReference type="NCBI Taxonomy" id="221167"/>
    <lineage>
        <taxon>Eukaryota</taxon>
        <taxon>Fungi</taxon>
        <taxon>Dikarya</taxon>
        <taxon>Ascomycota</taxon>
        <taxon>Pezizomycotina</taxon>
        <taxon>Sordariomycetes</taxon>
        <taxon>Hypocreomycetidae</taxon>
        <taxon>Hypocreales</taxon>
        <taxon>Nectriaceae</taxon>
        <taxon>Fusarium</taxon>
        <taxon>Fusarium fujikuroi species complex</taxon>
    </lineage>
</organism>
<evidence type="ECO:0000313" key="3">
    <source>
        <dbReference type="EMBL" id="KAG5774239.1"/>
    </source>
</evidence>
<feature type="region of interest" description="Disordered" evidence="1">
    <location>
        <begin position="182"/>
        <end position="201"/>
    </location>
</feature>
<protein>
    <recommendedName>
        <fullName evidence="2">DUF6604 domain-containing protein</fullName>
    </recommendedName>
</protein>
<dbReference type="PANTHER" id="PTHR38795:SF1">
    <property type="entry name" value="DUF6604 DOMAIN-CONTAINING PROTEIN"/>
    <property type="match status" value="1"/>
</dbReference>
<dbReference type="PANTHER" id="PTHR38795">
    <property type="entry name" value="DUF6604 DOMAIN-CONTAINING PROTEIN"/>
    <property type="match status" value="1"/>
</dbReference>
<evidence type="ECO:0000256" key="1">
    <source>
        <dbReference type="SAM" id="MobiDB-lite"/>
    </source>
</evidence>
<sequence>MLPGVLVTALERYKEDTNSVAGWLASTAKAYGYKPQPNETQTSSSGRLKGNARKKAKQNAAESNREIGQKYTVVIKDFVPMAEHIAAQTKPRIQVPGSFATTIDRVIYERSSFRRLLAEQGAEVDEIADQNHAYFVRVLEAAREALRPNMPKPAKDKSPQPNTPRSLAQTFGQLTVEEPSQEFLNAPEVERPKQRAQDNTTYEVEEQDTFDDALTVWHLLMVDASKIRDRIAWVWKAYRDGKLDITVAGVVTDTGIHMLAILEEQARLTLHQHGGCLKVSKAYFSSIASQKGYSMQDINDCWNGSCDHVQLSEMFNTTFSQALTIVEQLVKVFSSPKDIALNHTEMINKLKACWSVPGSDSTTLKLSVDQLMATQFWNASLVHIAKRERRILFTTAFAIQMQLDIFYLLQDDLFRSSLQVQTHLKDMRDQLNVVITNLSRSSSPSGSGSSISWLASTLKRFDSIVGYCESENGQKKESEAPFAIFEIMPAFSGLYLFQSRTLVVKQALSFTKDVMTIMAHAYNAMTQLQILKVRWPDMEALEKCFEERDLFFAGKPVNLEDFTSHLLIKLGAPPSALRTNKKRAKRKPPQRFFKAFFEGAPGTAPVSSIFTEIVVKRGILQDLSWDDLDYLISASFYKEMINDEGAHKLVSLDMAEKKKLKERMGKPRSKHRQQSKPCSPDEKLRQFALALAGESRELAFPYIEMYNLFTSLFDRISDRCTLTLESFVRGPDSDKGNHFTMLQIISLAGQSRDNEALRQAADEIQKHISSDPTMLSKRIADVPDFDGAVIPDFEPYKVPAKMFVHLNMDTKPEDKLIILPSEEIDPAPGKMEEGNKDSSGHSPVDTPGSPPQTNSQGPVTH</sequence>
<dbReference type="AlphaFoldDB" id="A0A9P7I4W4"/>
<feature type="domain" description="DUF6604" evidence="2">
    <location>
        <begin position="12"/>
        <end position="265"/>
    </location>
</feature>
<dbReference type="EMBL" id="JADFTT010000004">
    <property type="protein sequence ID" value="KAG5774239.1"/>
    <property type="molecule type" value="Genomic_DNA"/>
</dbReference>
<accession>A0A9P7I4W4</accession>
<dbReference type="Pfam" id="PF20253">
    <property type="entry name" value="DUF6604"/>
    <property type="match status" value="1"/>
</dbReference>
<reference evidence="3" key="2">
    <citation type="submission" date="2020-10" db="EMBL/GenBank/DDBJ databases">
        <authorList>
            <person name="Peck L.D."/>
            <person name="Nowell R.W."/>
            <person name="Flood J."/>
            <person name="Ryan M.J."/>
            <person name="Barraclough T.G."/>
        </authorList>
    </citation>
    <scope>NUCLEOTIDE SEQUENCE</scope>
    <source>
        <strain evidence="3">IMI 127659i</strain>
    </source>
</reference>
<reference evidence="3" key="1">
    <citation type="journal article" date="2020" name="bioRxiv">
        <title>Historical genomics reveals the evolutionary mechanisms behind multiple outbreaks of the host-specific coffee wilt pathogen Fusarium xylarioides.</title>
        <authorList>
            <person name="Peck D."/>
            <person name="Nowell R.W."/>
            <person name="Flood J."/>
            <person name="Ryan M.J."/>
            <person name="Barraclough T.G."/>
        </authorList>
    </citation>
    <scope>NUCLEOTIDE SEQUENCE</scope>
    <source>
        <strain evidence="3">IMI 127659i</strain>
    </source>
</reference>
<proteinExistence type="predicted"/>
<feature type="region of interest" description="Disordered" evidence="1">
    <location>
        <begin position="819"/>
        <end position="861"/>
    </location>
</feature>
<evidence type="ECO:0000313" key="4">
    <source>
        <dbReference type="Proteomes" id="UP000750502"/>
    </source>
</evidence>
<dbReference type="InterPro" id="IPR046539">
    <property type="entry name" value="DUF6604"/>
</dbReference>
<comment type="caution">
    <text evidence="3">The sequence shown here is derived from an EMBL/GenBank/DDBJ whole genome shotgun (WGS) entry which is preliminary data.</text>
</comment>
<feature type="compositionally biased region" description="Basic and acidic residues" evidence="1">
    <location>
        <begin position="830"/>
        <end position="839"/>
    </location>
</feature>
<dbReference type="OrthoDB" id="5238236at2759"/>
<feature type="compositionally biased region" description="Polar residues" evidence="1">
    <location>
        <begin position="37"/>
        <end position="46"/>
    </location>
</feature>
<evidence type="ECO:0000259" key="2">
    <source>
        <dbReference type="Pfam" id="PF20253"/>
    </source>
</evidence>
<dbReference type="Proteomes" id="UP000750502">
    <property type="component" value="Unassembled WGS sequence"/>
</dbReference>
<feature type="compositionally biased region" description="Polar residues" evidence="1">
    <location>
        <begin position="851"/>
        <end position="861"/>
    </location>
</feature>